<keyword evidence="1" id="KW-0812">Transmembrane</keyword>
<organism evidence="2 3">
    <name type="scientific">Chryseobacterium soldanellicola</name>
    <dbReference type="NCBI Taxonomy" id="311333"/>
    <lineage>
        <taxon>Bacteria</taxon>
        <taxon>Pseudomonadati</taxon>
        <taxon>Bacteroidota</taxon>
        <taxon>Flavobacteriia</taxon>
        <taxon>Flavobacteriales</taxon>
        <taxon>Weeksellaceae</taxon>
        <taxon>Chryseobacterium group</taxon>
        <taxon>Chryseobacterium</taxon>
    </lineage>
</organism>
<proteinExistence type="predicted"/>
<evidence type="ECO:0000313" key="3">
    <source>
        <dbReference type="Proteomes" id="UP000199627"/>
    </source>
</evidence>
<evidence type="ECO:0008006" key="4">
    <source>
        <dbReference type="Google" id="ProtNLM"/>
    </source>
</evidence>
<dbReference type="EMBL" id="FNKL01000002">
    <property type="protein sequence ID" value="SDQ35678.1"/>
    <property type="molecule type" value="Genomic_DNA"/>
</dbReference>
<feature type="transmembrane region" description="Helical" evidence="1">
    <location>
        <begin position="347"/>
        <end position="364"/>
    </location>
</feature>
<gene>
    <name evidence="2" type="ORF">SAMN05421664_1296</name>
</gene>
<keyword evidence="1" id="KW-1133">Transmembrane helix</keyword>
<keyword evidence="1" id="KW-0472">Membrane</keyword>
<feature type="transmembrane region" description="Helical" evidence="1">
    <location>
        <begin position="262"/>
        <end position="282"/>
    </location>
</feature>
<protein>
    <recommendedName>
        <fullName evidence="4">Dolichyl-phosphate-mannose-protein mannosyltransferase</fullName>
    </recommendedName>
</protein>
<evidence type="ECO:0000313" key="2">
    <source>
        <dbReference type="EMBL" id="SDQ35678.1"/>
    </source>
</evidence>
<feature type="transmembrane region" description="Helical" evidence="1">
    <location>
        <begin position="325"/>
        <end position="341"/>
    </location>
</feature>
<dbReference type="AlphaFoldDB" id="A0A1H1A7I9"/>
<feature type="transmembrane region" description="Helical" evidence="1">
    <location>
        <begin position="98"/>
        <end position="118"/>
    </location>
</feature>
<dbReference type="STRING" id="311333.SAMN05421664_1296"/>
<accession>A0A1H1A7I9</accession>
<reference evidence="3" key="1">
    <citation type="submission" date="2016-10" db="EMBL/GenBank/DDBJ databases">
        <authorList>
            <person name="Varghese N."/>
            <person name="Submissions S."/>
        </authorList>
    </citation>
    <scope>NUCLEOTIDE SEQUENCE [LARGE SCALE GENOMIC DNA]</scope>
    <source>
        <strain evidence="3">DSM 17072</strain>
    </source>
</reference>
<dbReference type="RefSeq" id="WP_089754802.1">
    <property type="nucleotide sequence ID" value="NZ_FNKL01000002.1"/>
</dbReference>
<sequence>MILLFEKKNNILDSFVIAGVIIFFSINILFSSGQIRPDSIQYFLQAQDFWNYKVNFPLGYSFYIKIFSLITSNYFIASKLINILSYLTVIFFSYKKKFFFPQTILIFSFYPFVNFYFLSLSEPLFYLFNYLIIYVIYKIIEKGFSTKYTFSLGALFFFLISVRFSGLFIFFTAILFLGFITYKKKYSLKSFFTVFTISSIGVFSYLIINYCYCGFILGQRKHLKLINASGSGIEFTSKLALSTFKHFSFLNIFISKGIISRISFLNVWISASILIISFVIVWKKRKKLNYFNYYLLFSLLGITASLVYSFYTTKIDDNIRIKSNVYLYLLFFLSLNISKNAVNYCKIFLIIALYINIFTVVEYSKSIFYHIKKYEVLISNSHDKTIEILYEDLNDNTIKSHAQILFFKTILIDKGYKIYEGEKKPNPKVSKYHIKASDIIE</sequence>
<feature type="transmembrane region" description="Helical" evidence="1">
    <location>
        <begin position="192"/>
        <end position="217"/>
    </location>
</feature>
<evidence type="ECO:0000256" key="1">
    <source>
        <dbReference type="SAM" id="Phobius"/>
    </source>
</evidence>
<feature type="transmembrane region" description="Helical" evidence="1">
    <location>
        <begin position="12"/>
        <end position="30"/>
    </location>
</feature>
<name>A0A1H1A7I9_9FLAO</name>
<feature type="transmembrane region" description="Helical" evidence="1">
    <location>
        <begin position="58"/>
        <end position="77"/>
    </location>
</feature>
<feature type="transmembrane region" description="Helical" evidence="1">
    <location>
        <begin position="124"/>
        <end position="140"/>
    </location>
</feature>
<dbReference type="Proteomes" id="UP000199627">
    <property type="component" value="Unassembled WGS sequence"/>
</dbReference>
<feature type="transmembrane region" description="Helical" evidence="1">
    <location>
        <begin position="294"/>
        <end position="313"/>
    </location>
</feature>
<feature type="transmembrane region" description="Helical" evidence="1">
    <location>
        <begin position="152"/>
        <end position="180"/>
    </location>
</feature>
<dbReference type="OrthoDB" id="1249891at2"/>
<keyword evidence="3" id="KW-1185">Reference proteome</keyword>